<dbReference type="InterPro" id="IPR010279">
    <property type="entry name" value="YqjD/ElaB"/>
</dbReference>
<dbReference type="PANTHER" id="PTHR35893">
    <property type="entry name" value="INNER MEMBRANE PROTEIN-RELATED"/>
    <property type="match status" value="1"/>
</dbReference>
<proteinExistence type="predicted"/>
<gene>
    <name evidence="2" type="ORF">SAMN06295970_1103</name>
</gene>
<keyword evidence="3" id="KW-1185">Reference proteome</keyword>
<dbReference type="InterPro" id="IPR043605">
    <property type="entry name" value="DUF883_C"/>
</dbReference>
<protein>
    <submittedName>
        <fullName evidence="2">Membrane-anchored ribosome-binding protein, inhibits growth in stationary phase, ElaB/YqjD/DUF883 family</fullName>
    </submittedName>
</protein>
<organism evidence="2 3">
    <name type="scientific">Noviherbaspirillum suwonense</name>
    <dbReference type="NCBI Taxonomy" id="1224511"/>
    <lineage>
        <taxon>Bacteria</taxon>
        <taxon>Pseudomonadati</taxon>
        <taxon>Pseudomonadota</taxon>
        <taxon>Betaproteobacteria</taxon>
        <taxon>Burkholderiales</taxon>
        <taxon>Oxalobacteraceae</taxon>
        <taxon>Noviherbaspirillum</taxon>
    </lineage>
</organism>
<dbReference type="Pfam" id="PF19029">
    <property type="entry name" value="DUF883_C"/>
    <property type="match status" value="1"/>
</dbReference>
<sequence length="101" mass="11040">MLENNLKTVRTDLRSLLRDAQDLFREATSTTGMKAEDLRARGLGLLDNAMVKAQDLQSVALDTSKEVVDTADSFVKDNPWRAVAISAGIGVLLGMMMSGRR</sequence>
<evidence type="ECO:0000259" key="1">
    <source>
        <dbReference type="Pfam" id="PF19029"/>
    </source>
</evidence>
<feature type="domain" description="DUF883" evidence="1">
    <location>
        <begin position="71"/>
        <end position="101"/>
    </location>
</feature>
<dbReference type="EMBL" id="FXUL01000010">
    <property type="protein sequence ID" value="SMP64415.1"/>
    <property type="molecule type" value="Genomic_DNA"/>
</dbReference>
<evidence type="ECO:0000313" key="3">
    <source>
        <dbReference type="Proteomes" id="UP001158049"/>
    </source>
</evidence>
<reference evidence="2 3" key="1">
    <citation type="submission" date="2017-05" db="EMBL/GenBank/DDBJ databases">
        <authorList>
            <person name="Varghese N."/>
            <person name="Submissions S."/>
        </authorList>
    </citation>
    <scope>NUCLEOTIDE SEQUENCE [LARGE SCALE GENOMIC DNA]</scope>
    <source>
        <strain evidence="2 3">DSM 26001</strain>
    </source>
</reference>
<dbReference type="RefSeq" id="WP_283442854.1">
    <property type="nucleotide sequence ID" value="NZ_FXUL01000010.1"/>
</dbReference>
<evidence type="ECO:0000313" key="2">
    <source>
        <dbReference type="EMBL" id="SMP64415.1"/>
    </source>
</evidence>
<dbReference type="PANTHER" id="PTHR35893:SF3">
    <property type="entry name" value="INNER MEMBRANE PROTEIN"/>
    <property type="match status" value="1"/>
</dbReference>
<comment type="caution">
    <text evidence="2">The sequence shown here is derived from an EMBL/GenBank/DDBJ whole genome shotgun (WGS) entry which is preliminary data.</text>
</comment>
<name>A0ABY1QA08_9BURK</name>
<dbReference type="Proteomes" id="UP001158049">
    <property type="component" value="Unassembled WGS sequence"/>
</dbReference>
<accession>A0ABY1QA08</accession>